<accession>A0ABP7L065</accession>
<dbReference type="RefSeq" id="WP_345553217.1">
    <property type="nucleotide sequence ID" value="NZ_BAAAZA010000029.1"/>
</dbReference>
<evidence type="ECO:0000313" key="2">
    <source>
        <dbReference type="Proteomes" id="UP001501563"/>
    </source>
</evidence>
<organism evidence="1 2">
    <name type="scientific">Streptomyces lannensis</name>
    <dbReference type="NCBI Taxonomy" id="766498"/>
    <lineage>
        <taxon>Bacteria</taxon>
        <taxon>Bacillati</taxon>
        <taxon>Actinomycetota</taxon>
        <taxon>Actinomycetes</taxon>
        <taxon>Kitasatosporales</taxon>
        <taxon>Streptomycetaceae</taxon>
        <taxon>Streptomyces</taxon>
    </lineage>
</organism>
<comment type="caution">
    <text evidence="1">The sequence shown here is derived from an EMBL/GenBank/DDBJ whole genome shotgun (WGS) entry which is preliminary data.</text>
</comment>
<reference evidence="2" key="1">
    <citation type="journal article" date="2019" name="Int. J. Syst. Evol. Microbiol.">
        <title>The Global Catalogue of Microorganisms (GCM) 10K type strain sequencing project: providing services to taxonomists for standard genome sequencing and annotation.</title>
        <authorList>
            <consortium name="The Broad Institute Genomics Platform"/>
            <consortium name="The Broad Institute Genome Sequencing Center for Infectious Disease"/>
            <person name="Wu L."/>
            <person name="Ma J."/>
        </authorList>
    </citation>
    <scope>NUCLEOTIDE SEQUENCE [LARGE SCALE GENOMIC DNA]</scope>
    <source>
        <strain evidence="2">JCM 16578</strain>
    </source>
</reference>
<sequence>MDEAPRRIDPTTDRVSAALVLGCSPEQIGPCTRCQGLTRRYGRNAQLVCPHCRAVDVRTGSGSG</sequence>
<name>A0ABP7L065_9ACTN</name>
<dbReference type="EMBL" id="BAAAZA010000029">
    <property type="protein sequence ID" value="GAA3892436.1"/>
    <property type="molecule type" value="Genomic_DNA"/>
</dbReference>
<gene>
    <name evidence="1" type="ORF">GCM10022207_70150</name>
</gene>
<proteinExistence type="predicted"/>
<evidence type="ECO:0000313" key="1">
    <source>
        <dbReference type="EMBL" id="GAA3892436.1"/>
    </source>
</evidence>
<dbReference type="Proteomes" id="UP001501563">
    <property type="component" value="Unassembled WGS sequence"/>
</dbReference>
<keyword evidence="2" id="KW-1185">Reference proteome</keyword>
<protein>
    <submittedName>
        <fullName evidence="1">Uncharacterized protein</fullName>
    </submittedName>
</protein>